<evidence type="ECO:0000256" key="2">
    <source>
        <dbReference type="RuleBase" id="RU004508"/>
    </source>
</evidence>
<dbReference type="GO" id="GO:0008483">
    <property type="term" value="F:transaminase activity"/>
    <property type="evidence" value="ECO:0007669"/>
    <property type="project" value="UniProtKB-KW"/>
</dbReference>
<comment type="caution">
    <text evidence="3">The sequence shown here is derived from an EMBL/GenBank/DDBJ whole genome shotgun (WGS) entry which is preliminary data.</text>
</comment>
<accession>A0ABT8T6J7</accession>
<evidence type="ECO:0000256" key="1">
    <source>
        <dbReference type="ARBA" id="ARBA00037999"/>
    </source>
</evidence>
<proteinExistence type="inferred from homology"/>
<dbReference type="InterPro" id="IPR015422">
    <property type="entry name" value="PyrdxlP-dep_Trfase_small"/>
</dbReference>
<gene>
    <name evidence="3" type="ORF">Q2362_03390</name>
</gene>
<dbReference type="Gene3D" id="3.90.1150.10">
    <property type="entry name" value="Aspartate Aminotransferase, domain 1"/>
    <property type="match status" value="1"/>
</dbReference>
<dbReference type="InterPro" id="IPR000653">
    <property type="entry name" value="DegT/StrS_aminotransferase"/>
</dbReference>
<dbReference type="CDD" id="cd00616">
    <property type="entry name" value="AHBA_syn"/>
    <property type="match status" value="1"/>
</dbReference>
<name>A0ABT8T6J7_9BACT</name>
<evidence type="ECO:0000313" key="3">
    <source>
        <dbReference type="EMBL" id="MDO2409143.1"/>
    </source>
</evidence>
<dbReference type="Proteomes" id="UP001171111">
    <property type="component" value="Unassembled WGS sequence"/>
</dbReference>
<dbReference type="InterPro" id="IPR015421">
    <property type="entry name" value="PyrdxlP-dep_Trfase_major"/>
</dbReference>
<dbReference type="Pfam" id="PF01041">
    <property type="entry name" value="DegT_DnrJ_EryC1"/>
    <property type="match status" value="1"/>
</dbReference>
<dbReference type="SUPFAM" id="SSF53383">
    <property type="entry name" value="PLP-dependent transferases"/>
    <property type="match status" value="1"/>
</dbReference>
<dbReference type="Gene3D" id="3.40.640.10">
    <property type="entry name" value="Type I PLP-dependent aspartate aminotransferase-like (Major domain)"/>
    <property type="match status" value="1"/>
</dbReference>
<protein>
    <submittedName>
        <fullName evidence="3">DegT/DnrJ/EryC1/StrS family aminotransferase</fullName>
        <ecNumber evidence="3">2.6.1.-</ecNumber>
    </submittedName>
</protein>
<keyword evidence="3" id="KW-0032">Aminotransferase</keyword>
<dbReference type="EMBL" id="JAULJQ010000003">
    <property type="protein sequence ID" value="MDO2409143.1"/>
    <property type="molecule type" value="Genomic_DNA"/>
</dbReference>
<sequence>MENIENTSLEIPFFKPFFDESESELIRGALNGEKSTAIFEAKVASYYNAKHAIATNNGTAAKHLALCAMDIKRGDKIICPVNSFVSLPEVIRYFDAEPIFADIDKDDFCLEPAALESVIKANQSKKLKAVFLTHLGGQSAKVDIIKQICQKYELKIIHDSAFGVRYNGALVGGGDEFMGCFGFQHSGLNQIASSGIILTNDDKIAARARLFRSHAMEQKRLDDGSLAYIYDVKYIGQRYGLDALSAAFCLAQFGKNESNIKAHQHIARLYDEKLANVAHISTPVKKRDHIYTQYIIKVDKNRDGFAKELLAQGIGVGLHYVPLHLLSYYRKKYNYRITDFPAALGAYSQVLSLPIYPALSEAEIEHICKVITRIASARV</sequence>
<organism evidence="3 4">
    <name type="scientific">Campylobacter magnus</name>
    <dbReference type="NCBI Taxonomy" id="3026462"/>
    <lineage>
        <taxon>Bacteria</taxon>
        <taxon>Pseudomonadati</taxon>
        <taxon>Campylobacterota</taxon>
        <taxon>Epsilonproteobacteria</taxon>
        <taxon>Campylobacterales</taxon>
        <taxon>Campylobacteraceae</taxon>
        <taxon>Campylobacter</taxon>
    </lineage>
</organism>
<comment type="similarity">
    <text evidence="1 2">Belongs to the DegT/DnrJ/EryC1 family.</text>
</comment>
<keyword evidence="2" id="KW-0663">Pyridoxal phosphate</keyword>
<dbReference type="RefSeq" id="WP_302243977.1">
    <property type="nucleotide sequence ID" value="NZ_JAULJQ010000003.1"/>
</dbReference>
<dbReference type="PANTHER" id="PTHR30244">
    <property type="entry name" value="TRANSAMINASE"/>
    <property type="match status" value="1"/>
</dbReference>
<keyword evidence="4" id="KW-1185">Reference proteome</keyword>
<keyword evidence="3" id="KW-0808">Transferase</keyword>
<dbReference type="PANTHER" id="PTHR30244:SF34">
    <property type="entry name" value="DTDP-4-AMINO-4,6-DIDEOXYGALACTOSE TRANSAMINASE"/>
    <property type="match status" value="1"/>
</dbReference>
<dbReference type="PIRSF" id="PIRSF000390">
    <property type="entry name" value="PLP_StrS"/>
    <property type="match status" value="1"/>
</dbReference>
<evidence type="ECO:0000313" key="4">
    <source>
        <dbReference type="Proteomes" id="UP001171111"/>
    </source>
</evidence>
<dbReference type="InterPro" id="IPR015424">
    <property type="entry name" value="PyrdxlP-dep_Trfase"/>
</dbReference>
<reference evidence="3 4" key="1">
    <citation type="submission" date="2023-06" db="EMBL/GenBank/DDBJ databases">
        <title>Campylobacter magnum sp. nov., isolated from cecal contents of domestic pigs (Sus scrofa domesticus).</title>
        <authorList>
            <person name="Papic B."/>
            <person name="Gruntar I."/>
        </authorList>
    </citation>
    <scope>NUCLEOTIDE SEQUENCE [LARGE SCALE GENOMIC DNA]</scope>
    <source>
        <strain evidence="4">34484-21</strain>
    </source>
</reference>
<dbReference type="EC" id="2.6.1.-" evidence="3"/>